<dbReference type="Proteomes" id="UP000189703">
    <property type="component" value="Unplaced"/>
</dbReference>
<dbReference type="eggNOG" id="ENOG502QUD2">
    <property type="taxonomic scope" value="Eukaryota"/>
</dbReference>
<evidence type="ECO:0000313" key="3">
    <source>
        <dbReference type="RefSeq" id="XP_010248037.1"/>
    </source>
</evidence>
<dbReference type="PANTHER" id="PTHR31642">
    <property type="entry name" value="TRICHOTHECENE 3-O-ACETYLTRANSFERASE"/>
    <property type="match status" value="1"/>
</dbReference>
<dbReference type="OrthoDB" id="1862401at2759"/>
<dbReference type="GeneID" id="104590962"/>
<dbReference type="RefSeq" id="XP_010248038.1">
    <property type="nucleotide sequence ID" value="XM_010249736.2"/>
</dbReference>
<gene>
    <name evidence="3 4" type="primary">LOC104590962</name>
</gene>
<comment type="similarity">
    <text evidence="1">Belongs to the plant acyltransferase family.</text>
</comment>
<evidence type="ECO:0000256" key="1">
    <source>
        <dbReference type="ARBA" id="ARBA00009861"/>
    </source>
</evidence>
<sequence>MMVEDVTMVDKAVIVPETPTEHRRVFLSNIDLTLVLYDEAVSFFEPPATEISFEEVCRCFKDALRRMLVEYDFLAGRLEPALEDGSRLEINCNGAGVVFVAATTSCKLCQLGDLRTPKPEFKQLVTFLRQEEEKVLEFTEKPLILLQLTRFQCGGLAFANRSNHCTLDGVGVREFQINFASLTRGEDFVIRPSCDRTLFKARNPPQISHPHLEYSKPIGAEISFTVCGTVGSTLKKSIPDDTHLVYLSPERIASFKKAALKDGQLMSCSSFQAVAAKIWKARSLAMGLQDERISTVLFPVDVRRRIAPPAPNGFVGNALVPGFARARVEELKKAEDSFLVGKVKEGLERLDDEYIRSGNDWLEVHRGIPCCVDSFSVVSWWRLGLEGEELEFKWGAVKCVTPIMVKPGLVILLPDSKDDGGINICLELPSDQIKEFHKLMMEN</sequence>
<keyword evidence="2" id="KW-1185">Reference proteome</keyword>
<dbReference type="OMA" id="NCATSTM"/>
<dbReference type="STRING" id="4432.A0A1U7Z6M8"/>
<proteinExistence type="inferred from homology"/>
<evidence type="ECO:0000313" key="4">
    <source>
        <dbReference type="RefSeq" id="XP_010248038.1"/>
    </source>
</evidence>
<protein>
    <submittedName>
        <fullName evidence="3">Omega-hydroxypalmitate O-feruloyl transferase-like isoform X1</fullName>
    </submittedName>
    <submittedName>
        <fullName evidence="4">Omega-hydroxypalmitate O-feruloyl transferase-like isoform X2</fullName>
    </submittedName>
</protein>
<dbReference type="KEGG" id="nnu:104590962"/>
<reference evidence="3 4" key="1">
    <citation type="submission" date="2025-04" db="UniProtKB">
        <authorList>
            <consortium name="RefSeq"/>
        </authorList>
    </citation>
    <scope>IDENTIFICATION</scope>
</reference>
<dbReference type="Gene3D" id="3.30.559.10">
    <property type="entry name" value="Chloramphenicol acetyltransferase-like domain"/>
    <property type="match status" value="2"/>
</dbReference>
<name>A0A1U7Z6M8_NELNU</name>
<organism evidence="2 3">
    <name type="scientific">Nelumbo nucifera</name>
    <name type="common">Sacred lotus</name>
    <dbReference type="NCBI Taxonomy" id="4432"/>
    <lineage>
        <taxon>Eukaryota</taxon>
        <taxon>Viridiplantae</taxon>
        <taxon>Streptophyta</taxon>
        <taxon>Embryophyta</taxon>
        <taxon>Tracheophyta</taxon>
        <taxon>Spermatophyta</taxon>
        <taxon>Magnoliopsida</taxon>
        <taxon>Proteales</taxon>
        <taxon>Nelumbonaceae</taxon>
        <taxon>Nelumbo</taxon>
    </lineage>
</organism>
<evidence type="ECO:0000313" key="2">
    <source>
        <dbReference type="Proteomes" id="UP000189703"/>
    </source>
</evidence>
<dbReference type="AlphaFoldDB" id="A0A1U7Z6M8"/>
<dbReference type="Pfam" id="PF02458">
    <property type="entry name" value="Transferase"/>
    <property type="match status" value="1"/>
</dbReference>
<dbReference type="InterPro" id="IPR050317">
    <property type="entry name" value="Plant_Fungal_Acyltransferase"/>
</dbReference>
<dbReference type="InterPro" id="IPR023213">
    <property type="entry name" value="CAT-like_dom_sf"/>
</dbReference>
<dbReference type="RefSeq" id="XP_010248037.1">
    <property type="nucleotide sequence ID" value="XM_010249735.2"/>
</dbReference>
<accession>A0A1U7Z6M8</accession>
<dbReference type="PANTHER" id="PTHR31642:SF217">
    <property type="entry name" value="OMEGA-HYDROXYPALMITATE O-FERULOYL TRANSFERASE-LIKE ISOFORM X1"/>
    <property type="match status" value="1"/>
</dbReference>
<dbReference type="GO" id="GO:0016747">
    <property type="term" value="F:acyltransferase activity, transferring groups other than amino-acyl groups"/>
    <property type="evidence" value="ECO:0000318"/>
    <property type="project" value="GO_Central"/>
</dbReference>